<dbReference type="Pfam" id="PF13531">
    <property type="entry name" value="SBP_bac_11"/>
    <property type="match status" value="1"/>
</dbReference>
<protein>
    <submittedName>
        <fullName evidence="5">Molybdate ABC transporter substrate-binding protein</fullName>
    </submittedName>
</protein>
<dbReference type="InterPro" id="IPR005950">
    <property type="entry name" value="ModA"/>
</dbReference>
<dbReference type="Gene3D" id="3.40.190.10">
    <property type="entry name" value="Periplasmic binding protein-like II"/>
    <property type="match status" value="2"/>
</dbReference>
<dbReference type="PANTHER" id="PTHR30632">
    <property type="entry name" value="MOLYBDATE-BINDING PERIPLASMIC PROTEIN"/>
    <property type="match status" value="1"/>
</dbReference>
<evidence type="ECO:0000256" key="3">
    <source>
        <dbReference type="ARBA" id="ARBA00022729"/>
    </source>
</evidence>
<dbReference type="GO" id="GO:0030973">
    <property type="term" value="F:molybdate ion binding"/>
    <property type="evidence" value="ECO:0007669"/>
    <property type="project" value="TreeGrafter"/>
</dbReference>
<dbReference type="EMBL" id="CP070499">
    <property type="protein sequence ID" value="QSB17169.1"/>
    <property type="molecule type" value="Genomic_DNA"/>
</dbReference>
<evidence type="ECO:0000313" key="6">
    <source>
        <dbReference type="Proteomes" id="UP000662857"/>
    </source>
</evidence>
<comment type="similarity">
    <text evidence="1">Belongs to the bacterial solute-binding protein ModA family.</text>
</comment>
<dbReference type="RefSeq" id="WP_239679353.1">
    <property type="nucleotide sequence ID" value="NZ_CP070499.1"/>
</dbReference>
<dbReference type="NCBIfam" id="TIGR01256">
    <property type="entry name" value="modA"/>
    <property type="match status" value="1"/>
</dbReference>
<dbReference type="Proteomes" id="UP000662857">
    <property type="component" value="Chromosome"/>
</dbReference>
<keyword evidence="2 4" id="KW-0479">Metal-binding</keyword>
<sequence>MAGCGGSPDADAEPAAAAGGDGPLTGEVVVFAAASLTESFARIGDEFEAAHPAVSVTFNFAGSAILAQQINQGAPADVFAAANPATMQTVTDAGSGDGEPVRFARNQLVIAVADGNPVGIGSLTDLADPEVKVALCGEQVPCGAAARTALDTAGVEVTPVTLERDVRGTLSKLTLGEVDAALVYRTDAASAAGVAAVDFPESERAVNDYPIVVLAGAGNPPAAAAFVDFVLSESGQAALAQAGFQTP</sequence>
<dbReference type="AlphaFoldDB" id="A0A895YNV6"/>
<organism evidence="5 6">
    <name type="scientific">Natronosporangium hydrolyticum</name>
    <dbReference type="NCBI Taxonomy" id="2811111"/>
    <lineage>
        <taxon>Bacteria</taxon>
        <taxon>Bacillati</taxon>
        <taxon>Actinomycetota</taxon>
        <taxon>Actinomycetes</taxon>
        <taxon>Micromonosporales</taxon>
        <taxon>Micromonosporaceae</taxon>
        <taxon>Natronosporangium</taxon>
    </lineage>
</organism>
<reference evidence="5" key="1">
    <citation type="submission" date="2021-02" db="EMBL/GenBank/DDBJ databases">
        <title>Natrosporangium hydrolyticum gen. nov., sp. nov, a haloalkaliphilic actinobacterium from a soda solonchak soil.</title>
        <authorList>
            <person name="Sorokin D.Y."/>
            <person name="Khijniak T.V."/>
            <person name="Zakharycheva A.P."/>
            <person name="Boueva O.V."/>
            <person name="Ariskina E.V."/>
            <person name="Hahnke R.L."/>
            <person name="Bunk B."/>
            <person name="Sproer C."/>
            <person name="Schumann P."/>
            <person name="Evtushenko L.I."/>
            <person name="Kublanov I.V."/>
        </authorList>
    </citation>
    <scope>NUCLEOTIDE SEQUENCE</scope>
    <source>
        <strain evidence="5">DSM 106523</strain>
    </source>
</reference>
<proteinExistence type="inferred from homology"/>
<keyword evidence="6" id="KW-1185">Reference proteome</keyword>
<keyword evidence="3" id="KW-0732">Signal</keyword>
<accession>A0A895YNV6</accession>
<dbReference type="GO" id="GO:0015689">
    <property type="term" value="P:molybdate ion transport"/>
    <property type="evidence" value="ECO:0007669"/>
    <property type="project" value="InterPro"/>
</dbReference>
<gene>
    <name evidence="5" type="primary">modA</name>
    <name evidence="5" type="ORF">JQS43_07605</name>
</gene>
<evidence type="ECO:0000256" key="4">
    <source>
        <dbReference type="PIRSR" id="PIRSR004846-1"/>
    </source>
</evidence>
<dbReference type="InterPro" id="IPR050682">
    <property type="entry name" value="ModA/WtpA"/>
</dbReference>
<name>A0A895YNV6_9ACTN</name>
<evidence type="ECO:0000313" key="5">
    <source>
        <dbReference type="EMBL" id="QSB17169.1"/>
    </source>
</evidence>
<evidence type="ECO:0000256" key="2">
    <source>
        <dbReference type="ARBA" id="ARBA00022723"/>
    </source>
</evidence>
<dbReference type="GO" id="GO:0046872">
    <property type="term" value="F:metal ion binding"/>
    <property type="evidence" value="ECO:0007669"/>
    <property type="project" value="UniProtKB-KW"/>
</dbReference>
<feature type="binding site" evidence="4">
    <location>
        <position position="35"/>
    </location>
    <ligand>
        <name>molybdate</name>
        <dbReference type="ChEBI" id="CHEBI:36264"/>
    </ligand>
</feature>
<dbReference type="KEGG" id="nhy:JQS43_07605"/>
<keyword evidence="4" id="KW-0500">Molybdenum</keyword>
<dbReference type="PIRSF" id="PIRSF004846">
    <property type="entry name" value="ModA"/>
    <property type="match status" value="1"/>
</dbReference>
<feature type="binding site" evidence="4">
    <location>
        <position position="63"/>
    </location>
    <ligand>
        <name>molybdate</name>
        <dbReference type="ChEBI" id="CHEBI:36264"/>
    </ligand>
</feature>
<feature type="binding site" evidence="4">
    <location>
        <position position="184"/>
    </location>
    <ligand>
        <name>molybdate</name>
        <dbReference type="ChEBI" id="CHEBI:36264"/>
    </ligand>
</feature>
<dbReference type="SUPFAM" id="SSF53850">
    <property type="entry name" value="Periplasmic binding protein-like II"/>
    <property type="match status" value="1"/>
</dbReference>
<dbReference type="PANTHER" id="PTHR30632:SF0">
    <property type="entry name" value="SULFATE-BINDING PROTEIN"/>
    <property type="match status" value="1"/>
</dbReference>
<feature type="binding site" evidence="4">
    <location>
        <position position="166"/>
    </location>
    <ligand>
        <name>molybdate</name>
        <dbReference type="ChEBI" id="CHEBI:36264"/>
    </ligand>
</feature>
<evidence type="ECO:0000256" key="1">
    <source>
        <dbReference type="ARBA" id="ARBA00009175"/>
    </source>
</evidence>